<accession>A0A9R0IYK1</accession>
<dbReference type="Gene3D" id="3.30.470.160">
    <property type="entry name" value="Inositol polyphosphate kinase"/>
    <property type="match status" value="1"/>
</dbReference>
<dbReference type="PANTHER" id="PTHR12400:SF51">
    <property type="entry name" value="INOSITOL POLYPHOSPHATE MULTIKINASE"/>
    <property type="match status" value="1"/>
</dbReference>
<keyword evidence="2 8" id="KW-0808">Transferase</keyword>
<evidence type="ECO:0000313" key="11">
    <source>
        <dbReference type="RefSeq" id="XP_056689133.1"/>
    </source>
</evidence>
<dbReference type="GeneID" id="110796953"/>
<evidence type="ECO:0000256" key="7">
    <source>
        <dbReference type="ARBA" id="ARBA00036525"/>
    </source>
</evidence>
<evidence type="ECO:0000256" key="5">
    <source>
        <dbReference type="ARBA" id="ARBA00022840"/>
    </source>
</evidence>
<dbReference type="GO" id="GO:0005737">
    <property type="term" value="C:cytoplasm"/>
    <property type="evidence" value="ECO:0000318"/>
    <property type="project" value="GO_Central"/>
</dbReference>
<sequence length="272" mass="30786">MLKFPDHQVAGHQALRGQLGPQIDESGRFYKPLQQDERGSREAAFYNALLHSNTKVKKQILRFFPAYYGTQNIEASDGSGLHPHLVLQDVVSDYVKPCIIDIKIGSRTWYPQASEDYVAKCLRKDRGTTTVSLGFRISGLQIYQAENSGYWKPDRNQIHKFTVDDVRSVFRKLISSNQSVCNSDYGGIFPQLLELKSWFEDQTDFHFYSCSILLIYDGESENKGGNPHSMIKLIDFAHVFSGNDVIDHNFLGGLCSLIKFISDTPAIHSTKP</sequence>
<evidence type="ECO:0000256" key="3">
    <source>
        <dbReference type="ARBA" id="ARBA00022741"/>
    </source>
</evidence>
<dbReference type="GO" id="GO:0008440">
    <property type="term" value="F:inositol-1,4,5-trisphosphate 3-kinase activity"/>
    <property type="evidence" value="ECO:0000318"/>
    <property type="project" value="GO_Central"/>
</dbReference>
<keyword evidence="9" id="KW-1185">Reference proteome</keyword>
<dbReference type="KEGG" id="soe:110796953"/>
<evidence type="ECO:0000313" key="10">
    <source>
        <dbReference type="RefSeq" id="XP_021857745.1"/>
    </source>
</evidence>
<name>A0A9R0IYK1_SPIOL</name>
<dbReference type="PANTHER" id="PTHR12400">
    <property type="entry name" value="INOSITOL POLYPHOSPHATE KINASE"/>
    <property type="match status" value="1"/>
</dbReference>
<dbReference type="AlphaFoldDB" id="A0A9R0IYK1"/>
<comment type="catalytic activity">
    <reaction evidence="6 8">
        <text>1D-myo-inositol 1,4,5-trisphosphate + 2 ATP = 1D-myo-inositol 1,3,4,5,6-pentakisphosphate + 2 ADP + 2 H(+)</text>
        <dbReference type="Rhea" id="RHEA:32359"/>
        <dbReference type="ChEBI" id="CHEBI:15378"/>
        <dbReference type="ChEBI" id="CHEBI:30616"/>
        <dbReference type="ChEBI" id="CHEBI:57733"/>
        <dbReference type="ChEBI" id="CHEBI:203600"/>
        <dbReference type="ChEBI" id="CHEBI:456216"/>
        <dbReference type="EC" id="2.7.1.151"/>
    </reaction>
</comment>
<comment type="function">
    <text evidence="8">Inositol phosphate kinase with a broad substrate specificity.</text>
</comment>
<gene>
    <name evidence="10 11" type="primary">LOC110796953</name>
</gene>
<evidence type="ECO:0000256" key="1">
    <source>
        <dbReference type="ARBA" id="ARBA00007374"/>
    </source>
</evidence>
<protein>
    <recommendedName>
        <fullName evidence="8">Inositol polyphosphate multikinase</fullName>
        <ecNumber evidence="8">2.7.1.140</ecNumber>
        <ecNumber evidence="8">2.7.1.151</ecNumber>
    </recommendedName>
</protein>
<keyword evidence="3 8" id="KW-0547">Nucleotide-binding</keyword>
<dbReference type="GO" id="GO:0032958">
    <property type="term" value="P:inositol phosphate biosynthetic process"/>
    <property type="evidence" value="ECO:0000318"/>
    <property type="project" value="GO_Central"/>
</dbReference>
<organism evidence="9 11">
    <name type="scientific">Spinacia oleracea</name>
    <name type="common">Spinach</name>
    <dbReference type="NCBI Taxonomy" id="3562"/>
    <lineage>
        <taxon>Eukaryota</taxon>
        <taxon>Viridiplantae</taxon>
        <taxon>Streptophyta</taxon>
        <taxon>Embryophyta</taxon>
        <taxon>Tracheophyta</taxon>
        <taxon>Spermatophyta</taxon>
        <taxon>Magnoliopsida</taxon>
        <taxon>eudicotyledons</taxon>
        <taxon>Gunneridae</taxon>
        <taxon>Pentapetalae</taxon>
        <taxon>Caryophyllales</taxon>
        <taxon>Chenopodiaceae</taxon>
        <taxon>Chenopodioideae</taxon>
        <taxon>Anserineae</taxon>
        <taxon>Spinacia</taxon>
    </lineage>
</organism>
<evidence type="ECO:0000256" key="8">
    <source>
        <dbReference type="RuleBase" id="RU363090"/>
    </source>
</evidence>
<reference evidence="9" key="1">
    <citation type="journal article" date="2021" name="Nat. Commun.">
        <title>Genomic analyses provide insights into spinach domestication and the genetic basis of agronomic traits.</title>
        <authorList>
            <person name="Cai X."/>
            <person name="Sun X."/>
            <person name="Xu C."/>
            <person name="Sun H."/>
            <person name="Wang X."/>
            <person name="Ge C."/>
            <person name="Zhang Z."/>
            <person name="Wang Q."/>
            <person name="Fei Z."/>
            <person name="Jiao C."/>
            <person name="Wang Q."/>
        </authorList>
    </citation>
    <scope>NUCLEOTIDE SEQUENCE [LARGE SCALE GENOMIC DNA]</scope>
    <source>
        <strain evidence="9">cv. Varoflay</strain>
    </source>
</reference>
<keyword evidence="5 8" id="KW-0067">ATP-binding</keyword>
<evidence type="ECO:0000256" key="2">
    <source>
        <dbReference type="ARBA" id="ARBA00022679"/>
    </source>
</evidence>
<proteinExistence type="inferred from homology"/>
<evidence type="ECO:0000256" key="4">
    <source>
        <dbReference type="ARBA" id="ARBA00022777"/>
    </source>
</evidence>
<dbReference type="RefSeq" id="XP_056689133.1">
    <property type="nucleotide sequence ID" value="XM_056833155.1"/>
</dbReference>
<dbReference type="GO" id="GO:0005634">
    <property type="term" value="C:nucleus"/>
    <property type="evidence" value="ECO:0000318"/>
    <property type="project" value="GO_Central"/>
</dbReference>
<dbReference type="InterPro" id="IPR038286">
    <property type="entry name" value="IPK_sf"/>
</dbReference>
<dbReference type="EC" id="2.7.1.140" evidence="8"/>
<dbReference type="SUPFAM" id="SSF56104">
    <property type="entry name" value="SAICAR synthase-like"/>
    <property type="match status" value="1"/>
</dbReference>
<keyword evidence="4 8" id="KW-0418">Kinase</keyword>
<dbReference type="Proteomes" id="UP000813463">
    <property type="component" value="Chromosome 6"/>
</dbReference>
<dbReference type="EC" id="2.7.1.151" evidence="8"/>
<dbReference type="OrthoDB" id="5958943at2759"/>
<reference evidence="11" key="2">
    <citation type="submission" date="2025-05" db="UniProtKB">
        <authorList>
            <consortium name="RefSeq"/>
        </authorList>
    </citation>
    <scope>IDENTIFICATION</scope>
    <source>
        <tissue evidence="11">Leaf</tissue>
    </source>
</reference>
<dbReference type="RefSeq" id="XP_021857745.1">
    <property type="nucleotide sequence ID" value="XM_022002053.1"/>
</dbReference>
<dbReference type="GO" id="GO:0051765">
    <property type="term" value="F:inositol tetrakisphosphate kinase activity"/>
    <property type="evidence" value="ECO:0000318"/>
    <property type="project" value="GO_Central"/>
</dbReference>
<comment type="catalytic activity">
    <reaction evidence="7 8">
        <text>1D-myo-inositol 1,3,4,6-tetrakisphosphate + ATP = 1D-myo-inositol 1,3,4,5,6-pentakisphosphate + ADP + H(+)</text>
        <dbReference type="Rhea" id="RHEA:12717"/>
        <dbReference type="ChEBI" id="CHEBI:15378"/>
        <dbReference type="ChEBI" id="CHEBI:30616"/>
        <dbReference type="ChEBI" id="CHEBI:57660"/>
        <dbReference type="ChEBI" id="CHEBI:57733"/>
        <dbReference type="ChEBI" id="CHEBI:456216"/>
        <dbReference type="EC" id="2.7.1.140"/>
    </reaction>
</comment>
<comment type="similarity">
    <text evidence="1 8">Belongs to the inositol phosphokinase (IPK) family.</text>
</comment>
<evidence type="ECO:0000256" key="6">
    <source>
        <dbReference type="ARBA" id="ARBA00036164"/>
    </source>
</evidence>
<dbReference type="Pfam" id="PF03770">
    <property type="entry name" value="IPK"/>
    <property type="match status" value="1"/>
</dbReference>
<dbReference type="GO" id="GO:0005524">
    <property type="term" value="F:ATP binding"/>
    <property type="evidence" value="ECO:0007669"/>
    <property type="project" value="UniProtKB-KW"/>
</dbReference>
<evidence type="ECO:0000313" key="9">
    <source>
        <dbReference type="Proteomes" id="UP000813463"/>
    </source>
</evidence>
<dbReference type="InterPro" id="IPR005522">
    <property type="entry name" value="IPK"/>
</dbReference>